<dbReference type="GO" id="GO:0008168">
    <property type="term" value="F:methyltransferase activity"/>
    <property type="evidence" value="ECO:0007669"/>
    <property type="project" value="UniProtKB-KW"/>
</dbReference>
<dbReference type="CDD" id="cd02440">
    <property type="entry name" value="AdoMet_MTases"/>
    <property type="match status" value="1"/>
</dbReference>
<dbReference type="InterPro" id="IPR029063">
    <property type="entry name" value="SAM-dependent_MTases_sf"/>
</dbReference>
<dbReference type="EMBL" id="LJGW01000426">
    <property type="protein sequence ID" value="OEV08410.1"/>
    <property type="molecule type" value="Genomic_DNA"/>
</dbReference>
<proteinExistence type="predicted"/>
<dbReference type="PATRIC" id="fig|518642.10.peg.6266"/>
<evidence type="ECO:0000313" key="2">
    <source>
        <dbReference type="EMBL" id="OEV08410.1"/>
    </source>
</evidence>
<dbReference type="GO" id="GO:0032259">
    <property type="term" value="P:methylation"/>
    <property type="evidence" value="ECO:0007669"/>
    <property type="project" value="UniProtKB-KW"/>
</dbReference>
<evidence type="ECO:0000313" key="3">
    <source>
        <dbReference type="Proteomes" id="UP000176005"/>
    </source>
</evidence>
<reference evidence="2 3" key="1">
    <citation type="journal article" date="2016" name="Front. Microbiol.">
        <title>Comparative Genomics Analysis of Streptomyces Species Reveals Their Adaptation to the Marine Environment and Their Diversity at the Genomic Level.</title>
        <authorList>
            <person name="Tian X."/>
            <person name="Zhang Z."/>
            <person name="Yang T."/>
            <person name="Chen M."/>
            <person name="Li J."/>
            <person name="Chen F."/>
            <person name="Yang J."/>
            <person name="Li W."/>
            <person name="Zhang B."/>
            <person name="Zhang Z."/>
            <person name="Wu J."/>
            <person name="Zhang C."/>
            <person name="Long L."/>
            <person name="Xiao J."/>
        </authorList>
    </citation>
    <scope>NUCLEOTIDE SEQUENCE [LARGE SCALE GENOMIC DNA]</scope>
    <source>
        <strain evidence="2 3">SCSIO 10429</strain>
    </source>
</reference>
<dbReference type="Pfam" id="PF13649">
    <property type="entry name" value="Methyltransf_25"/>
    <property type="match status" value="1"/>
</dbReference>
<comment type="caution">
    <text evidence="2">The sequence shown here is derived from an EMBL/GenBank/DDBJ whole genome shotgun (WGS) entry which is preliminary data.</text>
</comment>
<keyword evidence="2" id="KW-0489">Methyltransferase</keyword>
<gene>
    <name evidence="2" type="ORF">AN218_26650</name>
</gene>
<accession>A0A1E7KWV0</accession>
<dbReference type="Gene3D" id="3.40.50.150">
    <property type="entry name" value="Vaccinia Virus protein VP39"/>
    <property type="match status" value="1"/>
</dbReference>
<protein>
    <submittedName>
        <fullName evidence="2">Methyltransferase type 12</fullName>
    </submittedName>
</protein>
<evidence type="ECO:0000259" key="1">
    <source>
        <dbReference type="Pfam" id="PF13649"/>
    </source>
</evidence>
<organism evidence="2 3">
    <name type="scientific">Streptomyces nanshensis</name>
    <dbReference type="NCBI Taxonomy" id="518642"/>
    <lineage>
        <taxon>Bacteria</taxon>
        <taxon>Bacillati</taxon>
        <taxon>Actinomycetota</taxon>
        <taxon>Actinomycetes</taxon>
        <taxon>Kitasatosporales</taxon>
        <taxon>Streptomycetaceae</taxon>
        <taxon>Streptomyces</taxon>
    </lineage>
</organism>
<sequence>MADPYGHRMTDSDWLRINRENWDDRVRIHALSEFYDLPGFRAGGSTLRTVEVDEVGDVSGKSLLHLQCHMGQDTLSWARRGADVTGLDFSADAIRTARGLAEDVGVADRARFVVADVYDAPAALDGQRFDIVYTGLGALVWLPDLFRWARVVSSLLEDGGFLYLAEFHPLTELLGEDGRSVEHDYFEPGGRPEDFPYTYTDGPQLTKTASVQWQHPLGEVVTALASAGLRIEFLHEHPTTLFRRYPVLEPDEGEWRFPPGHPRIPLMYSLRATRTA</sequence>
<dbReference type="AlphaFoldDB" id="A0A1E7KWV0"/>
<dbReference type="InterPro" id="IPR041698">
    <property type="entry name" value="Methyltransf_25"/>
</dbReference>
<dbReference type="Proteomes" id="UP000176005">
    <property type="component" value="Unassembled WGS sequence"/>
</dbReference>
<name>A0A1E7KWV0_9ACTN</name>
<keyword evidence="2" id="KW-0808">Transferase</keyword>
<keyword evidence="3" id="KW-1185">Reference proteome</keyword>
<dbReference type="SUPFAM" id="SSF53335">
    <property type="entry name" value="S-adenosyl-L-methionine-dependent methyltransferases"/>
    <property type="match status" value="1"/>
</dbReference>
<feature type="domain" description="Methyltransferase" evidence="1">
    <location>
        <begin position="64"/>
        <end position="160"/>
    </location>
</feature>